<evidence type="ECO:0008006" key="4">
    <source>
        <dbReference type="Google" id="ProtNLM"/>
    </source>
</evidence>
<dbReference type="Proteomes" id="UP001583172">
    <property type="component" value="Unassembled WGS sequence"/>
</dbReference>
<proteinExistence type="predicted"/>
<keyword evidence="3" id="KW-1185">Reference proteome</keyword>
<reference evidence="2 3" key="1">
    <citation type="journal article" date="2024" name="Commun. Biol.">
        <title>Comparative genomic analysis of thermophilic fungi reveals convergent evolutionary adaptations and gene losses.</title>
        <authorList>
            <person name="Steindorff A.S."/>
            <person name="Aguilar-Pontes M.V."/>
            <person name="Robinson A.J."/>
            <person name="Andreopoulos B."/>
            <person name="LaButti K."/>
            <person name="Kuo A."/>
            <person name="Mondo S."/>
            <person name="Riley R."/>
            <person name="Otillar R."/>
            <person name="Haridas S."/>
            <person name="Lipzen A."/>
            <person name="Grimwood J."/>
            <person name="Schmutz J."/>
            <person name="Clum A."/>
            <person name="Reid I.D."/>
            <person name="Moisan M.C."/>
            <person name="Butler G."/>
            <person name="Nguyen T.T.M."/>
            <person name="Dewar K."/>
            <person name="Conant G."/>
            <person name="Drula E."/>
            <person name="Henrissat B."/>
            <person name="Hansel C."/>
            <person name="Singer S."/>
            <person name="Hutchinson M.I."/>
            <person name="de Vries R.P."/>
            <person name="Natvig D.O."/>
            <person name="Powell A.J."/>
            <person name="Tsang A."/>
            <person name="Grigoriev I.V."/>
        </authorList>
    </citation>
    <scope>NUCLEOTIDE SEQUENCE [LARGE SCALE GENOMIC DNA]</scope>
    <source>
        <strain evidence="2 3">CBS 620.91</strain>
    </source>
</reference>
<accession>A0ABR3V7K3</accession>
<comment type="caution">
    <text evidence="2">The sequence shown here is derived from an EMBL/GenBank/DDBJ whole genome shotgun (WGS) entry which is preliminary data.</text>
</comment>
<protein>
    <recommendedName>
        <fullName evidence="4">BTB domain-containing protein</fullName>
    </recommendedName>
</protein>
<feature type="region of interest" description="Disordered" evidence="1">
    <location>
        <begin position="333"/>
        <end position="381"/>
    </location>
</feature>
<feature type="compositionally biased region" description="Basic and acidic residues" evidence="1">
    <location>
        <begin position="333"/>
        <end position="343"/>
    </location>
</feature>
<organism evidence="2 3">
    <name type="scientific">Humicola insolens</name>
    <name type="common">Soft-rot fungus</name>
    <dbReference type="NCBI Taxonomy" id="85995"/>
    <lineage>
        <taxon>Eukaryota</taxon>
        <taxon>Fungi</taxon>
        <taxon>Dikarya</taxon>
        <taxon>Ascomycota</taxon>
        <taxon>Pezizomycotina</taxon>
        <taxon>Sordariomycetes</taxon>
        <taxon>Sordariomycetidae</taxon>
        <taxon>Sordariales</taxon>
        <taxon>Chaetomiaceae</taxon>
        <taxon>Mycothermus</taxon>
    </lineage>
</organism>
<evidence type="ECO:0000313" key="2">
    <source>
        <dbReference type="EMBL" id="KAL1837774.1"/>
    </source>
</evidence>
<name>A0ABR3V7K3_HUMIN</name>
<evidence type="ECO:0000256" key="1">
    <source>
        <dbReference type="SAM" id="MobiDB-lite"/>
    </source>
</evidence>
<feature type="compositionally biased region" description="Pro residues" evidence="1">
    <location>
        <begin position="368"/>
        <end position="381"/>
    </location>
</feature>
<sequence>MDFVEVVVVASPFANITPLYDVDPDADALLIVPPPKHEPKSSHDHQPLLNGINGTHAVTEVNGVDGLGIHNPSDAYQVASPPATRSQKGLRLKVSSKHLTLASRVFKIKLQFANLGAARQSDGRVHLQLAPVFDPTAVSIVMNALHVRGSKVPKTLDLETLTNVAVFVDRFQLVDAIDIYAERWISRLEASVPTAYTPDLIRWIYISHVFRHADIFKAVTKAAAAQSSGPIPTLGLPIRDKIINHIDTARQSLLTQAFARIHTAVDDLTSGVPACPSQHCDSLLLGELTRSLQPRGLLWPRPAKPYAGVSFAAVTRGVDAGIRLIVRRRDEAEDRARRRREAEQPPWFMRKKSSGSVSPGAVRVQGPPGVPTWPLTPAPSPDPSVKDGWGGLDFVHECDATRVVDALQRLRGLVGDVEGLTLESPLGYQAY</sequence>
<evidence type="ECO:0000313" key="3">
    <source>
        <dbReference type="Proteomes" id="UP001583172"/>
    </source>
</evidence>
<dbReference type="EMBL" id="JAZGSY010000264">
    <property type="protein sequence ID" value="KAL1837774.1"/>
    <property type="molecule type" value="Genomic_DNA"/>
</dbReference>
<gene>
    <name evidence="2" type="ORF">VTJ49DRAFT_3410</name>
</gene>